<dbReference type="AlphaFoldDB" id="A0A0X3P4J6"/>
<evidence type="ECO:0000256" key="1">
    <source>
        <dbReference type="SAM" id="Phobius"/>
    </source>
</evidence>
<dbReference type="Gene3D" id="2.40.160.110">
    <property type="match status" value="1"/>
</dbReference>
<organism evidence="2">
    <name type="scientific">Schistocephalus solidus</name>
    <name type="common">Tapeworm</name>
    <dbReference type="NCBI Taxonomy" id="70667"/>
    <lineage>
        <taxon>Eukaryota</taxon>
        <taxon>Metazoa</taxon>
        <taxon>Spiralia</taxon>
        <taxon>Lophotrochozoa</taxon>
        <taxon>Platyhelminthes</taxon>
        <taxon>Cestoda</taxon>
        <taxon>Eucestoda</taxon>
        <taxon>Diphyllobothriidea</taxon>
        <taxon>Diphyllobothriidae</taxon>
        <taxon>Schistocephalus</taxon>
    </lineage>
</organism>
<feature type="non-terminal residue" evidence="2">
    <location>
        <position position="1"/>
    </location>
</feature>
<name>A0A0X3P4J6_SCHSO</name>
<gene>
    <name evidence="2" type="ORF">TR112844</name>
</gene>
<reference evidence="2" key="1">
    <citation type="submission" date="2016-01" db="EMBL/GenBank/DDBJ databases">
        <title>Reference transcriptome for the parasite Schistocephalus solidus: insights into the molecular evolution of parasitism.</title>
        <authorList>
            <person name="Hebert F.O."/>
            <person name="Grambauer S."/>
            <person name="Barber I."/>
            <person name="Landry C.R."/>
            <person name="Aubin-Horth N."/>
        </authorList>
    </citation>
    <scope>NUCLEOTIDE SEQUENCE</scope>
</reference>
<sequence>KKCSNTRVFWSNIIVHSCIMISLLLLCLTVNSAFAEFYLAKLSQPDLFDGQFYFQILHENNSKSFSSPTLSAKKIDEENIELELKLDTNDLMKIIVSKLTGGYFVWTNMSLILSQNTIDASESPKFMTRIGGQYACNSVIDITMSQNYTFQMANATFRSFSNSKQPSYTERCPRDIKINAPAAALTGAFVGLVIIGIFVAFGGVQCHKHMKAKKAAAQN</sequence>
<accession>A0A0X3P4J6</accession>
<dbReference type="EMBL" id="GEEE01020323">
    <property type="protein sequence ID" value="JAP42902.1"/>
    <property type="molecule type" value="Transcribed_RNA"/>
</dbReference>
<evidence type="ECO:0008006" key="3">
    <source>
        <dbReference type="Google" id="ProtNLM"/>
    </source>
</evidence>
<feature type="transmembrane region" description="Helical" evidence="1">
    <location>
        <begin position="182"/>
        <end position="204"/>
    </location>
</feature>
<keyword evidence="1" id="KW-0472">Membrane</keyword>
<proteinExistence type="predicted"/>
<keyword evidence="1" id="KW-1133">Transmembrane helix</keyword>
<keyword evidence="1" id="KW-0812">Transmembrane</keyword>
<evidence type="ECO:0000313" key="2">
    <source>
        <dbReference type="EMBL" id="JAP42902.1"/>
    </source>
</evidence>
<protein>
    <recommendedName>
        <fullName evidence="3">Lysosome-associated membrane glycoprotein 1</fullName>
    </recommendedName>
</protein>